<gene>
    <name evidence="1" type="ORF">C450_05905</name>
</gene>
<evidence type="ECO:0000313" key="1">
    <source>
        <dbReference type="EMBL" id="EMA54566.1"/>
    </source>
</evidence>
<sequence length="91" mass="10282">MLCDRLREDCSNTFFERSLLRSGNQHVEFEDIFERYGRLLAIEFVKHGRFHGLTITVSAGQCCEYVITNTNLRTACGLGPSVTGGSRGWHV</sequence>
<organism evidence="1 2">
    <name type="scientific">Halococcus salifodinae DSM 8989</name>
    <dbReference type="NCBI Taxonomy" id="1227456"/>
    <lineage>
        <taxon>Archaea</taxon>
        <taxon>Methanobacteriati</taxon>
        <taxon>Methanobacteriota</taxon>
        <taxon>Stenosarchaea group</taxon>
        <taxon>Halobacteria</taxon>
        <taxon>Halobacteriales</taxon>
        <taxon>Halococcaceae</taxon>
        <taxon>Halococcus</taxon>
    </lineage>
</organism>
<dbReference type="STRING" id="1227456.C450_05905"/>
<dbReference type="EMBL" id="AOME01000027">
    <property type="protein sequence ID" value="EMA54566.1"/>
    <property type="molecule type" value="Genomic_DNA"/>
</dbReference>
<protein>
    <submittedName>
        <fullName evidence="1">Uncharacterized protein</fullName>
    </submittedName>
</protein>
<evidence type="ECO:0000313" key="2">
    <source>
        <dbReference type="Proteomes" id="UP000011625"/>
    </source>
</evidence>
<comment type="caution">
    <text evidence="1">The sequence shown here is derived from an EMBL/GenBank/DDBJ whole genome shotgun (WGS) entry which is preliminary data.</text>
</comment>
<dbReference type="Proteomes" id="UP000011625">
    <property type="component" value="Unassembled WGS sequence"/>
</dbReference>
<dbReference type="AlphaFoldDB" id="M0N9N4"/>
<reference evidence="1 2" key="1">
    <citation type="journal article" date="2014" name="PLoS Genet.">
        <title>Phylogenetically driven sequencing of extremely halophilic archaea reveals strategies for static and dynamic osmo-response.</title>
        <authorList>
            <person name="Becker E.A."/>
            <person name="Seitzer P.M."/>
            <person name="Tritt A."/>
            <person name="Larsen D."/>
            <person name="Krusor M."/>
            <person name="Yao A.I."/>
            <person name="Wu D."/>
            <person name="Madern D."/>
            <person name="Eisen J.A."/>
            <person name="Darling A.E."/>
            <person name="Facciotti M.T."/>
        </authorList>
    </citation>
    <scope>NUCLEOTIDE SEQUENCE [LARGE SCALE GENOMIC DNA]</scope>
    <source>
        <strain evidence="1 2">DSM 8989</strain>
    </source>
</reference>
<keyword evidence="2" id="KW-1185">Reference proteome</keyword>
<name>M0N9N4_9EURY</name>
<proteinExistence type="predicted"/>
<accession>M0N9N4</accession>